<evidence type="ECO:0000313" key="4">
    <source>
        <dbReference type="Proteomes" id="UP000789941"/>
    </source>
</evidence>
<dbReference type="GO" id="GO:0032259">
    <property type="term" value="P:methylation"/>
    <property type="evidence" value="ECO:0007669"/>
    <property type="project" value="UniProtKB-KW"/>
</dbReference>
<feature type="domain" description="Methyltransferase" evidence="2">
    <location>
        <begin position="37"/>
        <end position="132"/>
    </location>
</feature>
<comment type="caution">
    <text evidence="3">The sequence shown here is derived from an EMBL/GenBank/DDBJ whole genome shotgun (WGS) entry which is preliminary data.</text>
</comment>
<dbReference type="EMBL" id="CABMJJ010000009">
    <property type="protein sequence ID" value="VVC03840.1"/>
    <property type="molecule type" value="Genomic_DNA"/>
</dbReference>
<evidence type="ECO:0000259" key="2">
    <source>
        <dbReference type="Pfam" id="PF13649"/>
    </source>
</evidence>
<dbReference type="GO" id="GO:0043770">
    <property type="term" value="F:demethylmenaquinone methyltransferase activity"/>
    <property type="evidence" value="ECO:0007669"/>
    <property type="project" value="UniProtKB-EC"/>
</dbReference>
<dbReference type="Proteomes" id="UP000789941">
    <property type="component" value="Unassembled WGS sequence"/>
</dbReference>
<sequence>MKDYYKNHAEWYDILSPGTDEDVKFYLKEAKKTKGKVLEIACGTGRIYLELLKAGVDVYGLDTSPAMLRVLNEKSKTEKLHPKVKLADMRSFKYPFKFDLVIIPFRAFLHMETREDQKKCLKCIGQHMEKGGRLVLNFFDPKLEILLKAWHKKGTIVSKKHKIKLDYTQDSEYDLINQRISARYHLENKSKGVSVEIPFSLCYLFPREFMNMLELCGFEKWELYGGFDRRPYNKNGQELIWIVHR</sequence>
<keyword evidence="3" id="KW-0489">Methyltransferase</keyword>
<dbReference type="EC" id="2.1.1.163" evidence="3"/>
<dbReference type="Gene3D" id="2.20.25.110">
    <property type="entry name" value="S-adenosyl-L-methionine-dependent methyltransferases"/>
    <property type="match status" value="1"/>
</dbReference>
<dbReference type="CDD" id="cd02440">
    <property type="entry name" value="AdoMet_MTases"/>
    <property type="match status" value="1"/>
</dbReference>
<dbReference type="PANTHER" id="PTHR43861">
    <property type="entry name" value="TRANS-ACONITATE 2-METHYLTRANSFERASE-RELATED"/>
    <property type="match status" value="1"/>
</dbReference>
<keyword evidence="1 3" id="KW-0808">Transferase</keyword>
<dbReference type="AlphaFoldDB" id="A0A5E4LP20"/>
<dbReference type="Pfam" id="PF13649">
    <property type="entry name" value="Methyltransf_25"/>
    <property type="match status" value="1"/>
</dbReference>
<accession>A0A5E4LP20</accession>
<evidence type="ECO:0000313" key="3">
    <source>
        <dbReference type="EMBL" id="VVC03840.1"/>
    </source>
</evidence>
<dbReference type="InterPro" id="IPR041698">
    <property type="entry name" value="Methyltransf_25"/>
</dbReference>
<protein>
    <submittedName>
        <fullName evidence="3">Ubiquinone/menaquinone biosynthesis C-methyltransferase UbiE</fullName>
        <ecNumber evidence="3">2.1.1.163</ecNumber>
    </submittedName>
</protein>
<evidence type="ECO:0000256" key="1">
    <source>
        <dbReference type="ARBA" id="ARBA00022679"/>
    </source>
</evidence>
<dbReference type="InterPro" id="IPR029063">
    <property type="entry name" value="SAM-dependent_MTases_sf"/>
</dbReference>
<gene>
    <name evidence="3" type="primary">ubiE_2</name>
    <name evidence="3" type="ORF">LFW2832_00571</name>
</gene>
<dbReference type="SUPFAM" id="SSF53335">
    <property type="entry name" value="S-adenosyl-L-methionine-dependent methyltransferases"/>
    <property type="match status" value="1"/>
</dbReference>
<reference evidence="3 4" key="1">
    <citation type="submission" date="2019-08" db="EMBL/GenBank/DDBJ databases">
        <authorList>
            <person name="Vazquez-Campos X."/>
        </authorList>
    </citation>
    <scope>NUCLEOTIDE SEQUENCE [LARGE SCALE GENOMIC DNA]</scope>
    <source>
        <strain evidence="3">LFW-283_2</strain>
    </source>
</reference>
<keyword evidence="3" id="KW-0830">Ubiquinone</keyword>
<organism evidence="3 4">
    <name type="scientific">Candidatus Bilamarchaeum dharawalense</name>
    <dbReference type="NCBI Taxonomy" id="2885759"/>
    <lineage>
        <taxon>Archaea</taxon>
        <taxon>Candidatus Micrarchaeota</taxon>
        <taxon>Candidatus Micrarchaeia</taxon>
        <taxon>Candidatus Anstonellales</taxon>
        <taxon>Candidatus Bilamarchaeaceae</taxon>
        <taxon>Candidatus Bilamarchaeum</taxon>
    </lineage>
</organism>
<proteinExistence type="predicted"/>
<dbReference type="Gene3D" id="3.40.50.150">
    <property type="entry name" value="Vaccinia Virus protein VP39"/>
    <property type="match status" value="1"/>
</dbReference>
<name>A0A5E4LP20_9ARCH</name>